<proteinExistence type="predicted"/>
<protein>
    <recommendedName>
        <fullName evidence="3">Secreted protein</fullName>
    </recommendedName>
</protein>
<accession>A0ABP9SPB0</accession>
<evidence type="ECO:0008006" key="3">
    <source>
        <dbReference type="Google" id="ProtNLM"/>
    </source>
</evidence>
<name>A0ABP9SPB0_9MICC</name>
<evidence type="ECO:0000313" key="1">
    <source>
        <dbReference type="EMBL" id="GAA5199018.1"/>
    </source>
</evidence>
<comment type="caution">
    <text evidence="1">The sequence shown here is derived from an EMBL/GenBank/DDBJ whole genome shotgun (WGS) entry which is preliminary data.</text>
</comment>
<sequence length="108" mass="11521">MVSVTYLWMWVAGTRAVLVVGTPGRRLVIRAVDVVRGTPGFPVAMSCEAFAVNQPAPLVAKDHHNGYQSGSDKDHYDPYPLLPVHVLPNLSPSAGSGIVLRKAFAPSA</sequence>
<reference evidence="2" key="1">
    <citation type="journal article" date="2019" name="Int. J. Syst. Evol. Microbiol.">
        <title>The Global Catalogue of Microorganisms (GCM) 10K type strain sequencing project: providing services to taxonomists for standard genome sequencing and annotation.</title>
        <authorList>
            <consortium name="The Broad Institute Genomics Platform"/>
            <consortium name="The Broad Institute Genome Sequencing Center for Infectious Disease"/>
            <person name="Wu L."/>
            <person name="Ma J."/>
        </authorList>
    </citation>
    <scope>NUCLEOTIDE SEQUENCE [LARGE SCALE GENOMIC DNA]</scope>
    <source>
        <strain evidence="2">JCM 18514</strain>
    </source>
</reference>
<organism evidence="1 2">
    <name type="scientific">Arthrobacter gyeryongensis</name>
    <dbReference type="NCBI Taxonomy" id="1650592"/>
    <lineage>
        <taxon>Bacteria</taxon>
        <taxon>Bacillati</taxon>
        <taxon>Actinomycetota</taxon>
        <taxon>Actinomycetes</taxon>
        <taxon>Micrococcales</taxon>
        <taxon>Micrococcaceae</taxon>
        <taxon>Arthrobacter</taxon>
    </lineage>
</organism>
<evidence type="ECO:0000313" key="2">
    <source>
        <dbReference type="Proteomes" id="UP001500200"/>
    </source>
</evidence>
<keyword evidence="2" id="KW-1185">Reference proteome</keyword>
<dbReference type="EMBL" id="BAABKK010000027">
    <property type="protein sequence ID" value="GAA5199018.1"/>
    <property type="molecule type" value="Genomic_DNA"/>
</dbReference>
<gene>
    <name evidence="1" type="ORF">GCM10023346_37720</name>
</gene>
<dbReference type="Proteomes" id="UP001500200">
    <property type="component" value="Unassembled WGS sequence"/>
</dbReference>